<comment type="caution">
    <text evidence="9">The sequence shown here is derived from an EMBL/GenBank/DDBJ whole genome shotgun (WGS) entry which is preliminary data.</text>
</comment>
<dbReference type="InterPro" id="IPR001789">
    <property type="entry name" value="Sig_transdc_resp-reg_receiver"/>
</dbReference>
<dbReference type="PROSITE" id="PS50109">
    <property type="entry name" value="HIS_KIN"/>
    <property type="match status" value="1"/>
</dbReference>
<dbReference type="Pfam" id="PF00072">
    <property type="entry name" value="Response_reg"/>
    <property type="match status" value="1"/>
</dbReference>
<evidence type="ECO:0000256" key="4">
    <source>
        <dbReference type="ARBA" id="ARBA00022777"/>
    </source>
</evidence>
<dbReference type="SMART" id="SM00448">
    <property type="entry name" value="REC"/>
    <property type="match status" value="1"/>
</dbReference>
<dbReference type="Gene3D" id="3.40.50.2300">
    <property type="match status" value="1"/>
</dbReference>
<accession>A0A433NKP4</accession>
<evidence type="ECO:0000256" key="5">
    <source>
        <dbReference type="ARBA" id="ARBA00023012"/>
    </source>
</evidence>
<reference evidence="9 10" key="1">
    <citation type="journal article" date="2019" name="Genome Biol. Evol.">
        <title>Day and night: Metabolic profiles and evolutionary relationships of six axenic non-marine cyanobacteria.</title>
        <authorList>
            <person name="Will S.E."/>
            <person name="Henke P."/>
            <person name="Boedeker C."/>
            <person name="Huang S."/>
            <person name="Brinkmann H."/>
            <person name="Rohde M."/>
            <person name="Jarek M."/>
            <person name="Friedl T."/>
            <person name="Seufert S."/>
            <person name="Schumacher M."/>
            <person name="Overmann J."/>
            <person name="Neumann-Schaal M."/>
            <person name="Petersen J."/>
        </authorList>
    </citation>
    <scope>NUCLEOTIDE SEQUENCE [LARGE SCALE GENOMIC DNA]</scope>
    <source>
        <strain evidence="9 10">PCC 6912</strain>
    </source>
</reference>
<dbReference type="CDD" id="cd00082">
    <property type="entry name" value="HisKA"/>
    <property type="match status" value="1"/>
</dbReference>
<dbReference type="Proteomes" id="UP000268857">
    <property type="component" value="Unassembled WGS sequence"/>
</dbReference>
<feature type="domain" description="Response regulatory" evidence="8">
    <location>
        <begin position="6"/>
        <end position="122"/>
    </location>
</feature>
<dbReference type="InterPro" id="IPR003594">
    <property type="entry name" value="HATPase_dom"/>
</dbReference>
<keyword evidence="5" id="KW-0902">Two-component regulatory system</keyword>
<dbReference type="InterPro" id="IPR011006">
    <property type="entry name" value="CheY-like_superfamily"/>
</dbReference>
<evidence type="ECO:0000259" key="7">
    <source>
        <dbReference type="PROSITE" id="PS50109"/>
    </source>
</evidence>
<dbReference type="Gene3D" id="1.10.287.130">
    <property type="match status" value="1"/>
</dbReference>
<dbReference type="RefSeq" id="WP_016874673.1">
    <property type="nucleotide sequence ID" value="NZ_AJLN01000116.1"/>
</dbReference>
<dbReference type="PRINTS" id="PR00344">
    <property type="entry name" value="BCTRLSENSOR"/>
</dbReference>
<keyword evidence="10" id="KW-1185">Reference proteome</keyword>
<dbReference type="PROSITE" id="PS50110">
    <property type="entry name" value="RESPONSE_REGULATORY"/>
    <property type="match status" value="1"/>
</dbReference>
<dbReference type="AlphaFoldDB" id="A0A433NKP4"/>
<dbReference type="OrthoDB" id="569699at2"/>
<feature type="domain" description="Histidine kinase" evidence="7">
    <location>
        <begin position="167"/>
        <end position="423"/>
    </location>
</feature>
<dbReference type="PANTHER" id="PTHR43065:SF50">
    <property type="entry name" value="HISTIDINE KINASE"/>
    <property type="match status" value="1"/>
</dbReference>
<dbReference type="InterPro" id="IPR004358">
    <property type="entry name" value="Sig_transdc_His_kin-like_C"/>
</dbReference>
<keyword evidence="4" id="KW-0418">Kinase</keyword>
<keyword evidence="3 6" id="KW-0597">Phosphoprotein</keyword>
<dbReference type="CDD" id="cd19920">
    <property type="entry name" value="REC_PA4781-like"/>
    <property type="match status" value="1"/>
</dbReference>
<evidence type="ECO:0000256" key="1">
    <source>
        <dbReference type="ARBA" id="ARBA00000085"/>
    </source>
</evidence>
<dbReference type="EMBL" id="RSCJ01000007">
    <property type="protein sequence ID" value="RUR83392.1"/>
    <property type="molecule type" value="Genomic_DNA"/>
</dbReference>
<proteinExistence type="predicted"/>
<evidence type="ECO:0000256" key="3">
    <source>
        <dbReference type="ARBA" id="ARBA00022553"/>
    </source>
</evidence>
<evidence type="ECO:0000259" key="8">
    <source>
        <dbReference type="PROSITE" id="PS50110"/>
    </source>
</evidence>
<dbReference type="InterPro" id="IPR036890">
    <property type="entry name" value="HATPase_C_sf"/>
</dbReference>
<dbReference type="SMART" id="SM00387">
    <property type="entry name" value="HATPase_c"/>
    <property type="match status" value="1"/>
</dbReference>
<dbReference type="STRING" id="211165.GCA_000317285_04765"/>
<evidence type="ECO:0000313" key="9">
    <source>
        <dbReference type="EMBL" id="RUR83392.1"/>
    </source>
</evidence>
<organism evidence="9 10">
    <name type="scientific">Chlorogloeopsis fritschii PCC 6912</name>
    <dbReference type="NCBI Taxonomy" id="211165"/>
    <lineage>
        <taxon>Bacteria</taxon>
        <taxon>Bacillati</taxon>
        <taxon>Cyanobacteriota</taxon>
        <taxon>Cyanophyceae</taxon>
        <taxon>Nostocales</taxon>
        <taxon>Chlorogloeopsidaceae</taxon>
        <taxon>Chlorogloeopsis</taxon>
    </lineage>
</organism>
<name>A0A433NKP4_CHLFR</name>
<dbReference type="Gene3D" id="3.30.565.10">
    <property type="entry name" value="Histidine kinase-like ATPase, C-terminal domain"/>
    <property type="match status" value="1"/>
</dbReference>
<dbReference type="SUPFAM" id="SSF47384">
    <property type="entry name" value="Homodimeric domain of signal transducing histidine kinase"/>
    <property type="match status" value="1"/>
</dbReference>
<dbReference type="Pfam" id="PF02518">
    <property type="entry name" value="HATPase_c"/>
    <property type="match status" value="1"/>
</dbReference>
<feature type="modified residue" description="4-aspartylphosphate" evidence="6">
    <location>
        <position position="55"/>
    </location>
</feature>
<dbReference type="SMART" id="SM00388">
    <property type="entry name" value="HisKA"/>
    <property type="match status" value="1"/>
</dbReference>
<dbReference type="SUPFAM" id="SSF55874">
    <property type="entry name" value="ATPase domain of HSP90 chaperone/DNA topoisomerase II/histidine kinase"/>
    <property type="match status" value="1"/>
</dbReference>
<protein>
    <recommendedName>
        <fullName evidence="2">histidine kinase</fullName>
        <ecNumber evidence="2">2.7.13.3</ecNumber>
    </recommendedName>
</protein>
<dbReference type="GO" id="GO:0000155">
    <property type="term" value="F:phosphorelay sensor kinase activity"/>
    <property type="evidence" value="ECO:0007669"/>
    <property type="project" value="InterPro"/>
</dbReference>
<evidence type="ECO:0000256" key="6">
    <source>
        <dbReference type="PROSITE-ProRule" id="PRU00169"/>
    </source>
</evidence>
<evidence type="ECO:0000313" key="10">
    <source>
        <dbReference type="Proteomes" id="UP000268857"/>
    </source>
</evidence>
<dbReference type="PANTHER" id="PTHR43065">
    <property type="entry name" value="SENSOR HISTIDINE KINASE"/>
    <property type="match status" value="1"/>
</dbReference>
<keyword evidence="4" id="KW-0808">Transferase</keyword>
<dbReference type="SUPFAM" id="SSF52172">
    <property type="entry name" value="CheY-like"/>
    <property type="match status" value="1"/>
</dbReference>
<gene>
    <name evidence="9" type="ORF">PCC6912_22250</name>
</gene>
<evidence type="ECO:0000256" key="2">
    <source>
        <dbReference type="ARBA" id="ARBA00012438"/>
    </source>
</evidence>
<dbReference type="InterPro" id="IPR036097">
    <property type="entry name" value="HisK_dim/P_sf"/>
</dbReference>
<sequence>MQDTELILVVDDTPANLDVISDTLSEAGFEVAIATDGQRALKQMEYSLPSLILLDVMMPGMDGFETCRRLKAWELTQDIPVIFMTALSDVADKVKGFSLGAVDYITKPFQEQEVLARVKTHLKLRKLNKALEQQTAQLTTTLEQLQKSQLQLVQSEKMSALGQLVAGVAHELNNPIAFITGNLTYAHNYFQDLISHLQLYQKQSSAAEIAKHAKEIDLEFLLADLPQILTSMQQGSNRISDLTTSLRIFSRNDTTNKVLFDIHQGIDSTLLILMPRLKGNCGPAVEVIKDYGDIPEIECFPGQINQAFMNLLANAIDAIEETYQTHSIEQIKTNSYQICIQTCLAKTGDRVLIRIQDNGMGISNEVKQKLFAEQFTTKPIGKGTGLGLSITRQIIVEKHQGTIEVDSTWGKGSEFVISIPLRTASGK</sequence>
<dbReference type="InterPro" id="IPR005467">
    <property type="entry name" value="His_kinase_dom"/>
</dbReference>
<dbReference type="EC" id="2.7.13.3" evidence="2"/>
<comment type="catalytic activity">
    <reaction evidence="1">
        <text>ATP + protein L-histidine = ADP + protein N-phospho-L-histidine.</text>
        <dbReference type="EC" id="2.7.13.3"/>
    </reaction>
</comment>
<dbReference type="InterPro" id="IPR003661">
    <property type="entry name" value="HisK_dim/P_dom"/>
</dbReference>